<dbReference type="EMBL" id="JAULUE010002048">
    <property type="protein sequence ID" value="KAK5910603.1"/>
    <property type="molecule type" value="Genomic_DNA"/>
</dbReference>
<gene>
    <name evidence="1" type="ORF">CesoFtcFv8_004425</name>
</gene>
<name>A0AAN8D045_9TELE</name>
<organism evidence="1 2">
    <name type="scientific">Champsocephalus esox</name>
    <name type="common">pike icefish</name>
    <dbReference type="NCBI Taxonomy" id="159716"/>
    <lineage>
        <taxon>Eukaryota</taxon>
        <taxon>Metazoa</taxon>
        <taxon>Chordata</taxon>
        <taxon>Craniata</taxon>
        <taxon>Vertebrata</taxon>
        <taxon>Euteleostomi</taxon>
        <taxon>Actinopterygii</taxon>
        <taxon>Neopterygii</taxon>
        <taxon>Teleostei</taxon>
        <taxon>Neoteleostei</taxon>
        <taxon>Acanthomorphata</taxon>
        <taxon>Eupercaria</taxon>
        <taxon>Perciformes</taxon>
        <taxon>Notothenioidei</taxon>
        <taxon>Channichthyidae</taxon>
        <taxon>Champsocephalus</taxon>
    </lineage>
</organism>
<dbReference type="AlphaFoldDB" id="A0AAN8D045"/>
<proteinExistence type="predicted"/>
<comment type="caution">
    <text evidence="1">The sequence shown here is derived from an EMBL/GenBank/DDBJ whole genome shotgun (WGS) entry which is preliminary data.</text>
</comment>
<protein>
    <submittedName>
        <fullName evidence="1">Uncharacterized protein</fullName>
    </submittedName>
</protein>
<keyword evidence="2" id="KW-1185">Reference proteome</keyword>
<sequence>MNRTMSVKVVTSQLGWIKKGLGQGPVQRMVLVEIRVRSSAWCWWRGGSGPAHGAGGEEGPVQRMVLVEIRVRSSAGC</sequence>
<accession>A0AAN8D045</accession>
<reference evidence="1 2" key="1">
    <citation type="journal article" date="2023" name="Mol. Biol. Evol.">
        <title>Genomics of Secondarily Temperate Adaptation in the Only Non-Antarctic Icefish.</title>
        <authorList>
            <person name="Rivera-Colon A.G."/>
            <person name="Rayamajhi N."/>
            <person name="Minhas B.F."/>
            <person name="Madrigal G."/>
            <person name="Bilyk K.T."/>
            <person name="Yoon V."/>
            <person name="Hune M."/>
            <person name="Gregory S."/>
            <person name="Cheng C.H.C."/>
            <person name="Catchen J.M."/>
        </authorList>
    </citation>
    <scope>NUCLEOTIDE SEQUENCE [LARGE SCALE GENOMIC DNA]</scope>
    <source>
        <strain evidence="1">JC2023a</strain>
    </source>
</reference>
<evidence type="ECO:0000313" key="1">
    <source>
        <dbReference type="EMBL" id="KAK5910603.1"/>
    </source>
</evidence>
<dbReference type="Proteomes" id="UP001335648">
    <property type="component" value="Unassembled WGS sequence"/>
</dbReference>
<evidence type="ECO:0000313" key="2">
    <source>
        <dbReference type="Proteomes" id="UP001335648"/>
    </source>
</evidence>